<gene>
    <name evidence="1" type="ORF">F511_44011</name>
</gene>
<sequence>MRAGCQLLSVIQMAKRQDAINAQDVAIQEVKKSRKMELERERSAGSYCQSTDEERPAVAQAHINQQLRRCARYGISCDDISSDVITISSWQSEDEEKRKR</sequence>
<evidence type="ECO:0000313" key="1">
    <source>
        <dbReference type="EMBL" id="KZV15512.1"/>
    </source>
</evidence>
<name>A0A2Z7A9C8_9LAMI</name>
<protein>
    <submittedName>
        <fullName evidence="1">Uncharacterized protein</fullName>
    </submittedName>
</protein>
<keyword evidence="2" id="KW-1185">Reference proteome</keyword>
<accession>A0A2Z7A9C8</accession>
<evidence type="ECO:0000313" key="2">
    <source>
        <dbReference type="Proteomes" id="UP000250235"/>
    </source>
</evidence>
<dbReference type="AlphaFoldDB" id="A0A2Z7A9C8"/>
<organism evidence="1 2">
    <name type="scientific">Dorcoceras hygrometricum</name>
    <dbReference type="NCBI Taxonomy" id="472368"/>
    <lineage>
        <taxon>Eukaryota</taxon>
        <taxon>Viridiplantae</taxon>
        <taxon>Streptophyta</taxon>
        <taxon>Embryophyta</taxon>
        <taxon>Tracheophyta</taxon>
        <taxon>Spermatophyta</taxon>
        <taxon>Magnoliopsida</taxon>
        <taxon>eudicotyledons</taxon>
        <taxon>Gunneridae</taxon>
        <taxon>Pentapetalae</taxon>
        <taxon>asterids</taxon>
        <taxon>lamiids</taxon>
        <taxon>Lamiales</taxon>
        <taxon>Gesneriaceae</taxon>
        <taxon>Didymocarpoideae</taxon>
        <taxon>Trichosporeae</taxon>
        <taxon>Loxocarpinae</taxon>
        <taxon>Dorcoceras</taxon>
    </lineage>
</organism>
<proteinExistence type="predicted"/>
<reference evidence="1 2" key="1">
    <citation type="journal article" date="2015" name="Proc. Natl. Acad. Sci. U.S.A.">
        <title>The resurrection genome of Boea hygrometrica: A blueprint for survival of dehydration.</title>
        <authorList>
            <person name="Xiao L."/>
            <person name="Yang G."/>
            <person name="Zhang L."/>
            <person name="Yang X."/>
            <person name="Zhao S."/>
            <person name="Ji Z."/>
            <person name="Zhou Q."/>
            <person name="Hu M."/>
            <person name="Wang Y."/>
            <person name="Chen M."/>
            <person name="Xu Y."/>
            <person name="Jin H."/>
            <person name="Xiao X."/>
            <person name="Hu G."/>
            <person name="Bao F."/>
            <person name="Hu Y."/>
            <person name="Wan P."/>
            <person name="Li L."/>
            <person name="Deng X."/>
            <person name="Kuang T."/>
            <person name="Xiang C."/>
            <person name="Zhu J.K."/>
            <person name="Oliver M.J."/>
            <person name="He Y."/>
        </authorList>
    </citation>
    <scope>NUCLEOTIDE SEQUENCE [LARGE SCALE GENOMIC DNA]</scope>
    <source>
        <strain evidence="2">cv. XS01</strain>
    </source>
</reference>
<dbReference type="EMBL" id="KV019978">
    <property type="protein sequence ID" value="KZV15512.1"/>
    <property type="molecule type" value="Genomic_DNA"/>
</dbReference>
<dbReference type="Proteomes" id="UP000250235">
    <property type="component" value="Unassembled WGS sequence"/>
</dbReference>